<dbReference type="EMBL" id="MJIL01000088">
    <property type="protein sequence ID" value="OLQ73200.1"/>
    <property type="molecule type" value="Genomic_DNA"/>
</dbReference>
<dbReference type="GO" id="GO:0071111">
    <property type="term" value="F:cyclic-guanylate-specific phosphodiesterase activity"/>
    <property type="evidence" value="ECO:0007669"/>
    <property type="project" value="InterPro"/>
</dbReference>
<gene>
    <name evidence="5" type="ORF">BIT28_25620</name>
</gene>
<dbReference type="GO" id="GO:0016020">
    <property type="term" value="C:membrane"/>
    <property type="evidence" value="ECO:0007669"/>
    <property type="project" value="InterPro"/>
</dbReference>
<dbReference type="Proteomes" id="UP000186905">
    <property type="component" value="Unassembled WGS sequence"/>
</dbReference>
<dbReference type="Pfam" id="PF00672">
    <property type="entry name" value="HAMP"/>
    <property type="match status" value="1"/>
</dbReference>
<accession>A0A1Q9GFU7</accession>
<dbReference type="InterPro" id="IPR035919">
    <property type="entry name" value="EAL_sf"/>
</dbReference>
<dbReference type="InterPro" id="IPR001633">
    <property type="entry name" value="EAL_dom"/>
</dbReference>
<dbReference type="SUPFAM" id="SSF55073">
    <property type="entry name" value="Nucleotide cyclase"/>
    <property type="match status" value="1"/>
</dbReference>
<dbReference type="PROSITE" id="PS50887">
    <property type="entry name" value="GGDEF"/>
    <property type="match status" value="1"/>
</dbReference>
<dbReference type="PANTHER" id="PTHR33121:SF79">
    <property type="entry name" value="CYCLIC DI-GMP PHOSPHODIESTERASE PDED-RELATED"/>
    <property type="match status" value="1"/>
</dbReference>
<feature type="domain" description="EAL" evidence="2">
    <location>
        <begin position="404"/>
        <end position="651"/>
    </location>
</feature>
<keyword evidence="6" id="KW-1185">Reference proteome</keyword>
<protein>
    <submittedName>
        <fullName evidence="5">Diguanylate phosphodiesterase</fullName>
    </submittedName>
</protein>
<dbReference type="Gene3D" id="6.20.270.20">
    <property type="entry name" value="LapD/MoxY periplasmic domain"/>
    <property type="match status" value="1"/>
</dbReference>
<dbReference type="CDD" id="cd01948">
    <property type="entry name" value="EAL"/>
    <property type="match status" value="1"/>
</dbReference>
<evidence type="ECO:0000256" key="1">
    <source>
        <dbReference type="SAM" id="Phobius"/>
    </source>
</evidence>
<dbReference type="PROSITE" id="PS50885">
    <property type="entry name" value="HAMP"/>
    <property type="match status" value="1"/>
</dbReference>
<feature type="domain" description="GGDEF" evidence="4">
    <location>
        <begin position="263"/>
        <end position="395"/>
    </location>
</feature>
<dbReference type="InterPro" id="IPR032244">
    <property type="entry name" value="LapD_MoxY_N"/>
</dbReference>
<proteinExistence type="predicted"/>
<dbReference type="InterPro" id="IPR043128">
    <property type="entry name" value="Rev_trsase/Diguanyl_cyclase"/>
</dbReference>
<dbReference type="Gene3D" id="3.30.70.270">
    <property type="match status" value="1"/>
</dbReference>
<dbReference type="AlphaFoldDB" id="A0A1Q9GFU7"/>
<name>A0A1Q9GFU7_9GAMM</name>
<dbReference type="Pfam" id="PF00563">
    <property type="entry name" value="EAL"/>
    <property type="match status" value="1"/>
</dbReference>
<dbReference type="InterPro" id="IPR042461">
    <property type="entry name" value="LapD_MoxY_peri_C"/>
</dbReference>
<dbReference type="SUPFAM" id="SSF141868">
    <property type="entry name" value="EAL domain-like"/>
    <property type="match status" value="1"/>
</dbReference>
<feature type="domain" description="HAMP" evidence="3">
    <location>
        <begin position="172"/>
        <end position="224"/>
    </location>
</feature>
<dbReference type="InterPro" id="IPR003660">
    <property type="entry name" value="HAMP_dom"/>
</dbReference>
<dbReference type="InterPro" id="IPR000160">
    <property type="entry name" value="GGDEF_dom"/>
</dbReference>
<dbReference type="OrthoDB" id="5894408at2"/>
<evidence type="ECO:0000259" key="3">
    <source>
        <dbReference type="PROSITE" id="PS50885"/>
    </source>
</evidence>
<dbReference type="Pfam" id="PF00990">
    <property type="entry name" value="GGDEF"/>
    <property type="match status" value="1"/>
</dbReference>
<evidence type="ECO:0000313" key="5">
    <source>
        <dbReference type="EMBL" id="OLQ73200.1"/>
    </source>
</evidence>
<evidence type="ECO:0000259" key="4">
    <source>
        <dbReference type="PROSITE" id="PS50887"/>
    </source>
</evidence>
<dbReference type="PROSITE" id="PS50883">
    <property type="entry name" value="EAL"/>
    <property type="match status" value="1"/>
</dbReference>
<dbReference type="InterPro" id="IPR029787">
    <property type="entry name" value="Nucleotide_cyclase"/>
</dbReference>
<dbReference type="RefSeq" id="WP_075766668.1">
    <property type="nucleotide sequence ID" value="NZ_MJIL01000088.1"/>
</dbReference>
<dbReference type="SMART" id="SM00052">
    <property type="entry name" value="EAL"/>
    <property type="match status" value="1"/>
</dbReference>
<dbReference type="InterPro" id="IPR050706">
    <property type="entry name" value="Cyclic-di-GMP_PDE-like"/>
</dbReference>
<sequence>MSLYKQLISWILVILFLFTLTVTASHFFSQRDQIAAQAYTRLNYELLSVEITLTPFIGEQDSQQIADLVDQFFTSQDWQHLRLNLFVTKERIEKQRPPSLQGVPSWFISLNLFEPLTKSNTINNGWERLASLSITADQIPLYRQLWQSTIQSLTVTLVCLITGLMLLLLVLKQKLKPLDSIVNRAKDLSSNQFGAPIPLPETYELGIIVKTINHLSTQLESNFKAQASEAAKLREQVYRDGVSGMGNRNFFISQLNSWLTKSAKGGLALVKTSLIDDCYRNQGFEKGDQLVKNIAIGLNEGIIYSDITLSRLSYDEFALLAPGISAEKLKIIGETMLTVIDELQPEHAKATPHAAHVGLLLNSQSSSSSTLLSQLDNALSKAALTPQLPIAFIDEASTQIALGKQQWKSLLLKAIDNDLFSYHFQPVANDKNGIYHHEVFSAIKTRGDVYTASQFLGAIEDLAIGSLFDRHIVAQLINRLNADHQLGPLAINITNSSISDPAFIRWLSQILEKNQSLSSRLFFELPEASFVRHPDATSLLCSAIRFYKFRFGVDNYGRHFKSLDYLKEFRPDYVKIDFAYTHQLNDQNKSALLSSISRTAHSLNIMTIATRVETETQLERLSELFVSGFQGFIIERFNTRARVDTHSGDVN</sequence>
<dbReference type="GO" id="GO:0007165">
    <property type="term" value="P:signal transduction"/>
    <property type="evidence" value="ECO:0007669"/>
    <property type="project" value="InterPro"/>
</dbReference>
<dbReference type="SMART" id="SM00267">
    <property type="entry name" value="GGDEF"/>
    <property type="match status" value="1"/>
</dbReference>
<evidence type="ECO:0000259" key="2">
    <source>
        <dbReference type="PROSITE" id="PS50883"/>
    </source>
</evidence>
<dbReference type="STRING" id="1903952.BIT28_25620"/>
<organism evidence="5 6">
    <name type="scientific">Photobacterium proteolyticum</name>
    <dbReference type="NCBI Taxonomy" id="1903952"/>
    <lineage>
        <taxon>Bacteria</taxon>
        <taxon>Pseudomonadati</taxon>
        <taxon>Pseudomonadota</taxon>
        <taxon>Gammaproteobacteria</taxon>
        <taxon>Vibrionales</taxon>
        <taxon>Vibrionaceae</taxon>
        <taxon>Photobacterium</taxon>
    </lineage>
</organism>
<keyword evidence="1" id="KW-0812">Transmembrane</keyword>
<dbReference type="PANTHER" id="PTHR33121">
    <property type="entry name" value="CYCLIC DI-GMP PHOSPHODIESTERASE PDEF"/>
    <property type="match status" value="1"/>
</dbReference>
<dbReference type="Pfam" id="PF16448">
    <property type="entry name" value="LapD_MoxY_N"/>
    <property type="match status" value="1"/>
</dbReference>
<comment type="caution">
    <text evidence="5">The sequence shown here is derived from an EMBL/GenBank/DDBJ whole genome shotgun (WGS) entry which is preliminary data.</text>
</comment>
<dbReference type="Gene3D" id="3.20.20.450">
    <property type="entry name" value="EAL domain"/>
    <property type="match status" value="1"/>
</dbReference>
<reference evidence="5 6" key="1">
    <citation type="submission" date="2016-09" db="EMBL/GenBank/DDBJ databases">
        <title>Photobacterium proteolyticum sp. nov. a protease producing bacterium isolated from ocean sediments of Laizhou Bay.</title>
        <authorList>
            <person name="Li Y."/>
        </authorList>
    </citation>
    <scope>NUCLEOTIDE SEQUENCE [LARGE SCALE GENOMIC DNA]</scope>
    <source>
        <strain evidence="5 6">13-12</strain>
    </source>
</reference>
<keyword evidence="1" id="KW-0472">Membrane</keyword>
<feature type="transmembrane region" description="Helical" evidence="1">
    <location>
        <begin position="150"/>
        <end position="171"/>
    </location>
</feature>
<keyword evidence="1" id="KW-1133">Transmembrane helix</keyword>
<evidence type="ECO:0000313" key="6">
    <source>
        <dbReference type="Proteomes" id="UP000186905"/>
    </source>
</evidence>